<dbReference type="Pfam" id="PF04075">
    <property type="entry name" value="F420H2_quin_red"/>
    <property type="match status" value="1"/>
</dbReference>
<gene>
    <name evidence="5" type="ORF">Mkiyose1413_49530</name>
    <name evidence="4" type="ORF">SRL2020028_21220</name>
</gene>
<dbReference type="Proteomes" id="UP001064782">
    <property type="component" value="Unassembled WGS sequence"/>
</dbReference>
<dbReference type="RefSeq" id="WP_236983915.1">
    <property type="nucleotide sequence ID" value="NZ_BRXE01000017.1"/>
</dbReference>
<evidence type="ECO:0000256" key="2">
    <source>
        <dbReference type="ARBA" id="ARBA00023002"/>
    </source>
</evidence>
<comment type="caution">
    <text evidence="5">The sequence shown here is derived from an EMBL/GenBank/DDBJ whole genome shotgun (WGS) entry which is preliminary data.</text>
</comment>
<comment type="similarity">
    <text evidence="1">Belongs to the F420H(2)-dependent quinone reductase family.</text>
</comment>
<comment type="catalytic activity">
    <reaction evidence="3">
        <text>oxidized coenzyme F420-(gamma-L-Glu)(n) + a quinol + H(+) = reduced coenzyme F420-(gamma-L-Glu)(n) + a quinone</text>
        <dbReference type="Rhea" id="RHEA:39663"/>
        <dbReference type="Rhea" id="RHEA-COMP:12939"/>
        <dbReference type="Rhea" id="RHEA-COMP:14378"/>
        <dbReference type="ChEBI" id="CHEBI:15378"/>
        <dbReference type="ChEBI" id="CHEBI:24646"/>
        <dbReference type="ChEBI" id="CHEBI:132124"/>
        <dbReference type="ChEBI" id="CHEBI:133980"/>
        <dbReference type="ChEBI" id="CHEBI:139511"/>
    </reaction>
</comment>
<protein>
    <submittedName>
        <fullName evidence="5">Nitroreductase</fullName>
    </submittedName>
</protein>
<evidence type="ECO:0000313" key="4">
    <source>
        <dbReference type="EMBL" id="GLB82866.1"/>
    </source>
</evidence>
<dbReference type="GO" id="GO:0016491">
    <property type="term" value="F:oxidoreductase activity"/>
    <property type="evidence" value="ECO:0007669"/>
    <property type="project" value="UniProtKB-KW"/>
</dbReference>
<keyword evidence="6" id="KW-1185">Reference proteome</keyword>
<dbReference type="EMBL" id="BRXE01000017">
    <property type="protein sequence ID" value="GLB82866.1"/>
    <property type="molecule type" value="Genomic_DNA"/>
</dbReference>
<dbReference type="NCBIfam" id="TIGR00026">
    <property type="entry name" value="hi_GC_TIGR00026"/>
    <property type="match status" value="1"/>
</dbReference>
<dbReference type="GeneID" id="83632089"/>
<dbReference type="InterPro" id="IPR012349">
    <property type="entry name" value="Split_barrel_FMN-bd"/>
</dbReference>
<proteinExistence type="inferred from homology"/>
<name>A0A9P3QC13_9MYCO</name>
<dbReference type="PANTHER" id="PTHR39428">
    <property type="entry name" value="F420H(2)-DEPENDENT QUINONE REDUCTASE RV1261C"/>
    <property type="match status" value="1"/>
</dbReference>
<evidence type="ECO:0000313" key="6">
    <source>
        <dbReference type="Proteomes" id="UP001064782"/>
    </source>
</evidence>
<reference evidence="5" key="1">
    <citation type="submission" date="2022-08" db="EMBL/GenBank/DDBJ databases">
        <title>Mycobacterium kiyosense sp. nov., scotochromogenic slow-glowing species isolated from respiratory specimens.</title>
        <authorList>
            <person name="Fukano H."/>
            <person name="Kazumi Y."/>
            <person name="Sakagami N."/>
            <person name="Ato M."/>
            <person name="Mitarai S."/>
            <person name="Hoshino Y."/>
        </authorList>
    </citation>
    <scope>NUCLEOTIDE SEQUENCE</scope>
    <source>
        <strain evidence="5">1413</strain>
        <strain evidence="4">SRL2020-028</strain>
    </source>
</reference>
<dbReference type="GO" id="GO:0005886">
    <property type="term" value="C:plasma membrane"/>
    <property type="evidence" value="ECO:0007669"/>
    <property type="project" value="TreeGrafter"/>
</dbReference>
<dbReference type="AlphaFoldDB" id="A0A9P3QC13"/>
<evidence type="ECO:0000313" key="5">
    <source>
        <dbReference type="EMBL" id="GLD33070.1"/>
    </source>
</evidence>
<sequence length="142" mass="16170">MKYAAKAHVAVFKLTNGRVGNKWRIGAGFHKPVPTLLLEHRGRKSNKLFTTPLVYLQDGDDYVIVASQGGHPKNPQWYFNLKTHPATRVHVPGRRNIEVSAHVATPAERAALWPRLVDLYADFAKYQHWTEREIPVVILSPR</sequence>
<keyword evidence="2" id="KW-0560">Oxidoreductase</keyword>
<dbReference type="Proteomes" id="UP001165663">
    <property type="component" value="Unassembled WGS sequence"/>
</dbReference>
<dbReference type="Gene3D" id="2.30.110.10">
    <property type="entry name" value="Electron Transport, Fmn-binding Protein, Chain A"/>
    <property type="match status" value="1"/>
</dbReference>
<dbReference type="GO" id="GO:0070967">
    <property type="term" value="F:coenzyme F420 binding"/>
    <property type="evidence" value="ECO:0007669"/>
    <property type="project" value="TreeGrafter"/>
</dbReference>
<organism evidence="5 6">
    <name type="scientific">Mycobacterium kiyosense</name>
    <dbReference type="NCBI Taxonomy" id="2871094"/>
    <lineage>
        <taxon>Bacteria</taxon>
        <taxon>Bacillati</taxon>
        <taxon>Actinomycetota</taxon>
        <taxon>Actinomycetes</taxon>
        <taxon>Mycobacteriales</taxon>
        <taxon>Mycobacteriaceae</taxon>
        <taxon>Mycobacterium</taxon>
    </lineage>
</organism>
<dbReference type="EMBL" id="BRZI01000064">
    <property type="protein sequence ID" value="GLD33070.1"/>
    <property type="molecule type" value="Genomic_DNA"/>
</dbReference>
<dbReference type="InterPro" id="IPR004378">
    <property type="entry name" value="F420H2_quin_Rdtase"/>
</dbReference>
<evidence type="ECO:0000256" key="1">
    <source>
        <dbReference type="ARBA" id="ARBA00008710"/>
    </source>
</evidence>
<evidence type="ECO:0000256" key="3">
    <source>
        <dbReference type="ARBA" id="ARBA00049106"/>
    </source>
</evidence>
<accession>A0A9P3QC13</accession>
<dbReference type="PANTHER" id="PTHR39428:SF3">
    <property type="entry name" value="DEAZAFLAVIN-DEPENDENT NITROREDUCTASE"/>
    <property type="match status" value="1"/>
</dbReference>